<dbReference type="InterPro" id="IPR013587">
    <property type="entry name" value="Nitrate/nitrite_sensing"/>
</dbReference>
<gene>
    <name evidence="3" type="ORF">GCM10007977_103280</name>
</gene>
<sequence>MLARIGDGLEDLSALRRQVQDDPRALSSVILFRYRALIADLLTFRASLSQIGVPAATGNGLRAAAALSQAIEAQGLLQVAVIRALAGGVLTPAMQQEIVGASSMFGESLTDFQLSAPAVWRARLNTDVTGPVVAGAERDQGVVTRTPPGERVKLAVDAAGWSAAMTARRDLMHAVEVAIDRQILAEVAAQRDAARRSAALIAVLVLAVLALTAGGATARIASALAAGDHRSG</sequence>
<evidence type="ECO:0000313" key="4">
    <source>
        <dbReference type="Proteomes" id="UP000642070"/>
    </source>
</evidence>
<dbReference type="Proteomes" id="UP000642070">
    <property type="component" value="Unassembled WGS sequence"/>
</dbReference>
<comment type="caution">
    <text evidence="3">The sequence shown here is derived from an EMBL/GenBank/DDBJ whole genome shotgun (WGS) entry which is preliminary data.</text>
</comment>
<name>A0A917X7E2_9ACTN</name>
<keyword evidence="1" id="KW-0472">Membrane</keyword>
<keyword evidence="4" id="KW-1185">Reference proteome</keyword>
<feature type="domain" description="Nitrate/nitrite sensing protein" evidence="2">
    <location>
        <begin position="2"/>
        <end position="183"/>
    </location>
</feature>
<accession>A0A917X7E2</accession>
<evidence type="ECO:0000259" key="2">
    <source>
        <dbReference type="Pfam" id="PF08376"/>
    </source>
</evidence>
<reference evidence="3" key="2">
    <citation type="submission" date="2020-09" db="EMBL/GenBank/DDBJ databases">
        <authorList>
            <person name="Sun Q."/>
            <person name="Ohkuma M."/>
        </authorList>
    </citation>
    <scope>NUCLEOTIDE SEQUENCE</scope>
    <source>
        <strain evidence="3">JCM 19831</strain>
    </source>
</reference>
<feature type="transmembrane region" description="Helical" evidence="1">
    <location>
        <begin position="198"/>
        <end position="221"/>
    </location>
</feature>
<protein>
    <recommendedName>
        <fullName evidence="2">Nitrate/nitrite sensing protein domain-containing protein</fullName>
    </recommendedName>
</protein>
<keyword evidence="1" id="KW-0812">Transmembrane</keyword>
<evidence type="ECO:0000313" key="3">
    <source>
        <dbReference type="EMBL" id="GGM84990.1"/>
    </source>
</evidence>
<evidence type="ECO:0000256" key="1">
    <source>
        <dbReference type="SAM" id="Phobius"/>
    </source>
</evidence>
<organism evidence="3 4">
    <name type="scientific">Dactylosporangium sucinum</name>
    <dbReference type="NCBI Taxonomy" id="1424081"/>
    <lineage>
        <taxon>Bacteria</taxon>
        <taxon>Bacillati</taxon>
        <taxon>Actinomycetota</taxon>
        <taxon>Actinomycetes</taxon>
        <taxon>Micromonosporales</taxon>
        <taxon>Micromonosporaceae</taxon>
        <taxon>Dactylosporangium</taxon>
    </lineage>
</organism>
<dbReference type="Pfam" id="PF08376">
    <property type="entry name" value="NIT"/>
    <property type="match status" value="1"/>
</dbReference>
<keyword evidence="1" id="KW-1133">Transmembrane helix</keyword>
<dbReference type="EMBL" id="BMPI01000099">
    <property type="protein sequence ID" value="GGM84990.1"/>
    <property type="molecule type" value="Genomic_DNA"/>
</dbReference>
<reference evidence="3" key="1">
    <citation type="journal article" date="2014" name="Int. J. Syst. Evol. Microbiol.">
        <title>Complete genome sequence of Corynebacterium casei LMG S-19264T (=DSM 44701T), isolated from a smear-ripened cheese.</title>
        <authorList>
            <consortium name="US DOE Joint Genome Institute (JGI-PGF)"/>
            <person name="Walter F."/>
            <person name="Albersmeier A."/>
            <person name="Kalinowski J."/>
            <person name="Ruckert C."/>
        </authorList>
    </citation>
    <scope>NUCLEOTIDE SEQUENCE</scope>
    <source>
        <strain evidence="3">JCM 19831</strain>
    </source>
</reference>
<proteinExistence type="predicted"/>
<dbReference type="AlphaFoldDB" id="A0A917X7E2"/>